<keyword evidence="1" id="KW-0238">DNA-binding</keyword>
<dbReference type="AlphaFoldDB" id="A0A7Y9H6B5"/>
<dbReference type="PANTHER" id="PTHR43799:SF1">
    <property type="entry name" value="ASPARTATE AMINOTRANSFERASE"/>
    <property type="match status" value="1"/>
</dbReference>
<reference evidence="1 2" key="2">
    <citation type="submission" date="2020-08" db="EMBL/GenBank/DDBJ databases">
        <title>The Agave Microbiome: Exploring the role of microbial communities in plant adaptations to desert environments.</title>
        <authorList>
            <person name="Partida-Martinez L.P."/>
        </authorList>
    </citation>
    <scope>NUCLEOTIDE SEQUENCE [LARGE SCALE GENOMIC DNA]</scope>
    <source>
        <strain evidence="1 2">AT2.17</strain>
    </source>
</reference>
<evidence type="ECO:0000313" key="2">
    <source>
        <dbReference type="Proteomes" id="UP000549911"/>
    </source>
</evidence>
<dbReference type="GO" id="GO:0004069">
    <property type="term" value="F:L-aspartate:2-oxoglutarate aminotransferase activity"/>
    <property type="evidence" value="ECO:0007669"/>
    <property type="project" value="InterPro"/>
</dbReference>
<dbReference type="SUPFAM" id="SSF53383">
    <property type="entry name" value="PLP-dependent transferases"/>
    <property type="match status" value="1"/>
</dbReference>
<sequence>MNATPLADLSADDLATLLDEQRAAYEELKTRGLKLDLTRGKPSAQQLDLADDLLRLPTSTRDSKGVDVRNYGGLEGLADLREMFAELLWVDPEQVVAGGSSSLTMMRDCLFYLTLFGAVDSERPWGQEEKVRFVCPVPGYDRHFTLLESLGIEMVTVPMHEDGPDVDAVTALVADDPSIKGMWIVPTYANPSGSIVSQDVAARLAAMPTAAPDFKIFWDNAYALHHLTEDEAKSADILTLASAAGHPHRPIMFASTSKITFAGAGVAFLAASTDNVAWYLGHLGNGSIGPDKVNHLRHVEFFGDAQGVRDHMARHREIIAPKFAEVDRVLTERLGGRGVATWNTPTGGYFVNLDVVPGTASRVVELAKAVGVALTPAGSSFPYRQDPEDTNIRLAPTMPPVEEVTAAMDAVATCVLLAAAEKAAGA</sequence>
<gene>
    <name evidence="1" type="ORF">F4692_003873</name>
</gene>
<dbReference type="EMBL" id="JACCBW010000006">
    <property type="protein sequence ID" value="NYE38722.1"/>
    <property type="molecule type" value="Genomic_DNA"/>
</dbReference>
<dbReference type="PANTHER" id="PTHR43799">
    <property type="entry name" value="AMINOTRANSFERASE, PUTATIVE-RELATED"/>
    <property type="match status" value="1"/>
</dbReference>
<dbReference type="Pfam" id="PF12897">
    <property type="entry name" value="Asp_aminotransf"/>
    <property type="match status" value="1"/>
</dbReference>
<dbReference type="Gene3D" id="3.40.640.10">
    <property type="entry name" value="Type I PLP-dependent aspartate aminotransferase-like (Major domain)"/>
    <property type="match status" value="1"/>
</dbReference>
<keyword evidence="2" id="KW-1185">Reference proteome</keyword>
<evidence type="ECO:0000313" key="1">
    <source>
        <dbReference type="EMBL" id="NYE38722.1"/>
    </source>
</evidence>
<protein>
    <submittedName>
        <fullName evidence="1">DNA-binding transcriptional MocR family regulator</fullName>
    </submittedName>
</protein>
<dbReference type="InterPro" id="IPR015421">
    <property type="entry name" value="PyrdxlP-dep_Trfase_major"/>
</dbReference>
<name>A0A7Y9H6B5_9ACTN</name>
<dbReference type="Gene3D" id="3.90.1150.10">
    <property type="entry name" value="Aspartate Aminotransferase, domain 1"/>
    <property type="match status" value="1"/>
</dbReference>
<accession>A0A7Y9H6B5</accession>
<organism evidence="1 2">
    <name type="scientific">Nocardioides cavernae</name>
    <dbReference type="NCBI Taxonomy" id="1921566"/>
    <lineage>
        <taxon>Bacteria</taxon>
        <taxon>Bacillati</taxon>
        <taxon>Actinomycetota</taxon>
        <taxon>Actinomycetes</taxon>
        <taxon>Propionibacteriales</taxon>
        <taxon>Nocardioidaceae</taxon>
        <taxon>Nocardioides</taxon>
    </lineage>
</organism>
<dbReference type="GO" id="GO:0003677">
    <property type="term" value="F:DNA binding"/>
    <property type="evidence" value="ECO:0007669"/>
    <property type="project" value="UniProtKB-KW"/>
</dbReference>
<comment type="caution">
    <text evidence="1">The sequence shown here is derived from an EMBL/GenBank/DDBJ whole genome shotgun (WGS) entry which is preliminary data.</text>
</comment>
<dbReference type="Proteomes" id="UP000549911">
    <property type="component" value="Unassembled WGS sequence"/>
</dbReference>
<proteinExistence type="predicted"/>
<dbReference type="InterPro" id="IPR015422">
    <property type="entry name" value="PyrdxlP-dep_Trfase_small"/>
</dbReference>
<dbReference type="InterPro" id="IPR015424">
    <property type="entry name" value="PyrdxlP-dep_Trfase"/>
</dbReference>
<dbReference type="RefSeq" id="WP_179621360.1">
    <property type="nucleotide sequence ID" value="NZ_JACCBW010000006.1"/>
</dbReference>
<dbReference type="InterPro" id="IPR024551">
    <property type="entry name" value="AspAT_Ic"/>
</dbReference>
<reference evidence="1 2" key="1">
    <citation type="submission" date="2020-07" db="EMBL/GenBank/DDBJ databases">
        <authorList>
            <person name="Partida-Martinez L."/>
            <person name="Huntemann M."/>
            <person name="Clum A."/>
            <person name="Wang J."/>
            <person name="Palaniappan K."/>
            <person name="Ritter S."/>
            <person name="Chen I.-M."/>
            <person name="Stamatis D."/>
            <person name="Reddy T."/>
            <person name="O'Malley R."/>
            <person name="Daum C."/>
            <person name="Shapiro N."/>
            <person name="Ivanova N."/>
            <person name="Kyrpides N."/>
            <person name="Woyke T."/>
        </authorList>
    </citation>
    <scope>NUCLEOTIDE SEQUENCE [LARGE SCALE GENOMIC DNA]</scope>
    <source>
        <strain evidence="1 2">AT2.17</strain>
    </source>
</reference>